<evidence type="ECO:0000256" key="2">
    <source>
        <dbReference type="ARBA" id="ARBA00022679"/>
    </source>
</evidence>
<dbReference type="Pfam" id="PF00613">
    <property type="entry name" value="PI3Ka"/>
    <property type="match status" value="1"/>
</dbReference>
<keyword evidence="5 6" id="KW-0067">ATP-binding</keyword>
<feature type="domain" description="PIK helical" evidence="9">
    <location>
        <begin position="260"/>
        <end position="436"/>
    </location>
</feature>
<dbReference type="SUPFAM" id="SSF56112">
    <property type="entry name" value="Protein kinase-like (PK-like)"/>
    <property type="match status" value="1"/>
</dbReference>
<dbReference type="SMART" id="SM00145">
    <property type="entry name" value="PI3Ka"/>
    <property type="match status" value="1"/>
</dbReference>
<dbReference type="PROSITE" id="PS51547">
    <property type="entry name" value="C2_PI3K"/>
    <property type="match status" value="1"/>
</dbReference>
<dbReference type="CDD" id="cd00896">
    <property type="entry name" value="PI3Kc_III"/>
    <property type="match status" value="1"/>
</dbReference>
<dbReference type="FunFam" id="1.10.1070.11:FF:000002">
    <property type="entry name" value="Phosphatidylinositol 3-kinase catalytic subunit type 3"/>
    <property type="match status" value="1"/>
</dbReference>
<evidence type="ECO:0000256" key="7">
    <source>
        <dbReference type="PROSITE-ProRule" id="PRU00880"/>
    </source>
</evidence>
<dbReference type="Pfam" id="PF00792">
    <property type="entry name" value="PI3K_C2"/>
    <property type="match status" value="1"/>
</dbReference>
<dbReference type="GO" id="GO:0048015">
    <property type="term" value="P:phosphatidylinositol-mediated signaling"/>
    <property type="evidence" value="ECO:0007669"/>
    <property type="project" value="TreeGrafter"/>
</dbReference>
<evidence type="ECO:0000256" key="4">
    <source>
        <dbReference type="ARBA" id="ARBA00022777"/>
    </source>
</evidence>
<dbReference type="PROSITE" id="PS00915">
    <property type="entry name" value="PI3_4_KINASE_1"/>
    <property type="match status" value="1"/>
</dbReference>
<dbReference type="InterPro" id="IPR035892">
    <property type="entry name" value="C2_domain_sf"/>
</dbReference>
<dbReference type="InterPro" id="IPR036940">
    <property type="entry name" value="PI3/4_kinase_cat_sf"/>
</dbReference>
<sequence length="798" mass="90044">MAEMWYYFYSADVNLDARINLVGIAGLDVELPLRKGMSPATTPVDRELYVQCDLVMHGVVLWTTKSSYKCFGVQEDIVWREPLTLPLKYKDCNPSTFLVFTVWNVCSEAPLAGSAIPLFCDNNTLRFGLQKLKLWKGLAGDVHDTPFGLDEPPDPLEVNLRKYAQRPLPRVGWLDKLLVPVVERNSLLGASKVPILIIEFPEFAHPIVFMDRPCNPGVPNFGESSAITDAAVMRRFYDPEIERNNPIEDKFQKLARSAVDGASAKPKLSERDTMRRIIASPNHNLVAAEKALLWQFRVYLTEDKHALIKFLRCVNWADAYETTQAVSLLDKWAPIEIADALGLLSAYFTNDAVREYAVRRLDQAGNKQLEMYLLQLVQALRFERTHPSGLSKFLIRRCSTSIDMATYMHWFVHVEQSSSSAYAALYSQFQEDFLAALSENAASQDFVALIANQHKLCEQLQGLAADLKGRGFKAQRERLALVLAEGGQFESLRVLPEAIRLPILPDICINGVVEADVFKSSMAPLALTCSTSDHLGGRFRVMFKTGDDLRQDQLIIQIINLMDQILKRVNLDLRLSPYRGRERLIFVMTGFVELVPDCKNLRAIISEYGASNNAIRVFFETMCSKPSELQSVLDCFVKSCAGYCVITYILGIGDRHLDNLLLTRQGNLFHIDFGFAFGRDPKPFPPPMKLCKEMVEAMGGSKSSHYRLFEGYCCQAFNILRKSASLILNLLSLMSDSGIPDLAGDVAEKTLIKVQEKFRLDLSDEEAEQVFLNLITESVTALFPQVIDRIHNWALYWK</sequence>
<dbReference type="Gene3D" id="1.10.1070.11">
    <property type="entry name" value="Phosphatidylinositol 3-/4-kinase, catalytic domain"/>
    <property type="match status" value="1"/>
</dbReference>
<dbReference type="GO" id="GO:0006897">
    <property type="term" value="P:endocytosis"/>
    <property type="evidence" value="ECO:0007669"/>
    <property type="project" value="TreeGrafter"/>
</dbReference>
<dbReference type="InterPro" id="IPR057756">
    <property type="entry name" value="PI3-kinase_type3/VPS34_cat"/>
</dbReference>
<dbReference type="AlphaFoldDB" id="A0A0G4IUX0"/>
<dbReference type="SUPFAM" id="SSF48371">
    <property type="entry name" value="ARM repeat"/>
    <property type="match status" value="1"/>
</dbReference>
<organism evidence="11 12">
    <name type="scientific">Plasmodiophora brassicae</name>
    <name type="common">Clubroot disease agent</name>
    <dbReference type="NCBI Taxonomy" id="37360"/>
    <lineage>
        <taxon>Eukaryota</taxon>
        <taxon>Sar</taxon>
        <taxon>Rhizaria</taxon>
        <taxon>Endomyxa</taxon>
        <taxon>Phytomyxea</taxon>
        <taxon>Plasmodiophorida</taxon>
        <taxon>Plasmodiophoridae</taxon>
        <taxon>Plasmodiophora</taxon>
    </lineage>
</organism>
<evidence type="ECO:0000259" key="9">
    <source>
        <dbReference type="PROSITE" id="PS51545"/>
    </source>
</evidence>
<dbReference type="GO" id="GO:0016303">
    <property type="term" value="F:1-phosphatidylinositol-3-kinase activity"/>
    <property type="evidence" value="ECO:0007669"/>
    <property type="project" value="UniProtKB-EC"/>
</dbReference>
<keyword evidence="3 6" id="KW-0547">Nucleotide-binding</keyword>
<dbReference type="Gene3D" id="1.25.40.70">
    <property type="entry name" value="Phosphatidylinositol 3-kinase, accessory domain (PIK)"/>
    <property type="match status" value="1"/>
</dbReference>
<dbReference type="GO" id="GO:0005768">
    <property type="term" value="C:endosome"/>
    <property type="evidence" value="ECO:0007669"/>
    <property type="project" value="TreeGrafter"/>
</dbReference>
<dbReference type="PROSITE" id="PS00916">
    <property type="entry name" value="PI3_4_KINASE_2"/>
    <property type="match status" value="1"/>
</dbReference>
<dbReference type="InterPro" id="IPR011009">
    <property type="entry name" value="Kinase-like_dom_sf"/>
</dbReference>
<dbReference type="InterPro" id="IPR016024">
    <property type="entry name" value="ARM-type_fold"/>
</dbReference>
<dbReference type="InterPro" id="IPR042236">
    <property type="entry name" value="PI3K_accessory_sf"/>
</dbReference>
<dbReference type="EMBL" id="CDSF01000089">
    <property type="protein sequence ID" value="CEO99085.1"/>
    <property type="molecule type" value="Genomic_DNA"/>
</dbReference>
<dbReference type="InterPro" id="IPR018936">
    <property type="entry name" value="PI3/4_kinase_CS"/>
</dbReference>
<dbReference type="PROSITE" id="PS51545">
    <property type="entry name" value="PIK_HELICAL"/>
    <property type="match status" value="1"/>
</dbReference>
<name>A0A0G4IUX0_PLABS</name>
<dbReference type="InterPro" id="IPR015433">
    <property type="entry name" value="PI3/4_kinase"/>
</dbReference>
<dbReference type="SMART" id="SM00146">
    <property type="entry name" value="PI3Kc"/>
    <property type="match status" value="1"/>
</dbReference>
<dbReference type="GO" id="GO:0034271">
    <property type="term" value="C:phosphatidylinositol 3-kinase complex, class III, type I"/>
    <property type="evidence" value="ECO:0007669"/>
    <property type="project" value="TreeGrafter"/>
</dbReference>
<dbReference type="GO" id="GO:0005524">
    <property type="term" value="F:ATP binding"/>
    <property type="evidence" value="ECO:0007669"/>
    <property type="project" value="UniProtKB-UniRule"/>
</dbReference>
<comment type="similarity">
    <text evidence="6 7">Belongs to the PI3/PI4-kinase family.</text>
</comment>
<evidence type="ECO:0000256" key="3">
    <source>
        <dbReference type="ARBA" id="ARBA00022741"/>
    </source>
</evidence>
<dbReference type="CDD" id="cd00870">
    <property type="entry name" value="PI3Ka_III"/>
    <property type="match status" value="1"/>
</dbReference>
<dbReference type="GO" id="GO:0000045">
    <property type="term" value="P:autophagosome assembly"/>
    <property type="evidence" value="ECO:0007669"/>
    <property type="project" value="TreeGrafter"/>
</dbReference>
<protein>
    <recommendedName>
        <fullName evidence="1">phosphatidylinositol 3-kinase</fullName>
        <ecNumber evidence="1">2.7.1.137</ecNumber>
    </recommendedName>
</protein>
<dbReference type="EC" id="2.7.1.137" evidence="1"/>
<dbReference type="Gene3D" id="2.60.40.150">
    <property type="entry name" value="C2 domain"/>
    <property type="match status" value="1"/>
</dbReference>
<keyword evidence="12" id="KW-1185">Reference proteome</keyword>
<evidence type="ECO:0000256" key="6">
    <source>
        <dbReference type="PIRNR" id="PIRNR000587"/>
    </source>
</evidence>
<evidence type="ECO:0000256" key="1">
    <source>
        <dbReference type="ARBA" id="ARBA00012073"/>
    </source>
</evidence>
<dbReference type="Pfam" id="PF00454">
    <property type="entry name" value="PI3_PI4_kinase"/>
    <property type="match status" value="1"/>
</dbReference>
<evidence type="ECO:0000313" key="11">
    <source>
        <dbReference type="EMBL" id="CEO99085.1"/>
    </source>
</evidence>
<dbReference type="OMA" id="LHKFAQY"/>
<evidence type="ECO:0000313" key="12">
    <source>
        <dbReference type="Proteomes" id="UP000039324"/>
    </source>
</evidence>
<dbReference type="GO" id="GO:0000407">
    <property type="term" value="C:phagophore assembly site"/>
    <property type="evidence" value="ECO:0007669"/>
    <property type="project" value="TreeGrafter"/>
</dbReference>
<dbReference type="PROSITE" id="PS50290">
    <property type="entry name" value="PI3_4_KINASE_3"/>
    <property type="match status" value="1"/>
</dbReference>
<dbReference type="SUPFAM" id="SSF49562">
    <property type="entry name" value="C2 domain (Calcium/lipid-binding domain, CaLB)"/>
    <property type="match status" value="1"/>
</dbReference>
<keyword evidence="2 6" id="KW-0808">Transferase</keyword>
<dbReference type="Gene3D" id="3.30.1010.10">
    <property type="entry name" value="Phosphatidylinositol 3-kinase Catalytic Subunit, Chain A, domain 4"/>
    <property type="match status" value="1"/>
</dbReference>
<gene>
    <name evidence="11" type="ORF">PBRA_007199</name>
</gene>
<dbReference type="STRING" id="37360.A0A0G4IUX0"/>
<keyword evidence="4 6" id="KW-0418">Kinase</keyword>
<dbReference type="InterPro" id="IPR008290">
    <property type="entry name" value="PI3K_Vps34"/>
</dbReference>
<accession>A0A0G4IUX0</accession>
<evidence type="ECO:0000256" key="5">
    <source>
        <dbReference type="ARBA" id="ARBA00022840"/>
    </source>
</evidence>
<dbReference type="InterPro" id="IPR002420">
    <property type="entry name" value="PI3K-type_C2_dom"/>
</dbReference>
<evidence type="ECO:0000259" key="8">
    <source>
        <dbReference type="PROSITE" id="PS50290"/>
    </source>
</evidence>
<dbReference type="PANTHER" id="PTHR10048:SF7">
    <property type="entry name" value="PHOSPHATIDYLINOSITOL 3-KINASE CATALYTIC SUBUNIT TYPE 3"/>
    <property type="match status" value="1"/>
</dbReference>
<dbReference type="PIRSF" id="PIRSF000587">
    <property type="entry name" value="PI3K_Vps34"/>
    <property type="match status" value="1"/>
</dbReference>
<proteinExistence type="inferred from homology"/>
<evidence type="ECO:0000259" key="10">
    <source>
        <dbReference type="PROSITE" id="PS51547"/>
    </source>
</evidence>
<dbReference type="PANTHER" id="PTHR10048">
    <property type="entry name" value="PHOSPHATIDYLINOSITOL KINASE"/>
    <property type="match status" value="1"/>
</dbReference>
<dbReference type="InterPro" id="IPR000403">
    <property type="entry name" value="PI3/4_kinase_cat_dom"/>
</dbReference>
<dbReference type="GO" id="GO:0034272">
    <property type="term" value="C:phosphatidylinositol 3-kinase complex, class III, type II"/>
    <property type="evidence" value="ECO:0007669"/>
    <property type="project" value="TreeGrafter"/>
</dbReference>
<dbReference type="OrthoDB" id="67688at2759"/>
<dbReference type="InterPro" id="IPR001263">
    <property type="entry name" value="PI3K_accessory_dom"/>
</dbReference>
<reference evidence="11 12" key="1">
    <citation type="submission" date="2015-02" db="EMBL/GenBank/DDBJ databases">
        <authorList>
            <person name="Chooi Y.-H."/>
        </authorList>
    </citation>
    <scope>NUCLEOTIDE SEQUENCE [LARGE SCALE GENOMIC DNA]</scope>
    <source>
        <strain evidence="11">E3</strain>
    </source>
</reference>
<feature type="domain" description="PI3K/PI4K catalytic" evidence="8">
    <location>
        <begin position="511"/>
        <end position="783"/>
    </location>
</feature>
<feature type="domain" description="C2 PI3K-type" evidence="10">
    <location>
        <begin position="13"/>
        <end position="185"/>
    </location>
</feature>
<dbReference type="GO" id="GO:0005777">
    <property type="term" value="C:peroxisome"/>
    <property type="evidence" value="ECO:0007669"/>
    <property type="project" value="TreeGrafter"/>
</dbReference>
<dbReference type="Proteomes" id="UP000039324">
    <property type="component" value="Unassembled WGS sequence"/>
</dbReference>